<accession>A0A7S2SCI4</accession>
<gene>
    <name evidence="2" type="ORF">QSP1433_LOCUS12711</name>
</gene>
<feature type="chain" id="PRO_5030942521" description="SnoaL-like domain-containing protein" evidence="1">
    <location>
        <begin position="21"/>
        <end position="197"/>
    </location>
</feature>
<feature type="signal peptide" evidence="1">
    <location>
        <begin position="1"/>
        <end position="20"/>
    </location>
</feature>
<proteinExistence type="predicted"/>
<reference evidence="2" key="1">
    <citation type="submission" date="2021-01" db="EMBL/GenBank/DDBJ databases">
        <authorList>
            <person name="Corre E."/>
            <person name="Pelletier E."/>
            <person name="Niang G."/>
            <person name="Scheremetjew M."/>
            <person name="Finn R."/>
            <person name="Kale V."/>
            <person name="Holt S."/>
            <person name="Cochrane G."/>
            <person name="Meng A."/>
            <person name="Brown T."/>
            <person name="Cohen L."/>
        </authorList>
    </citation>
    <scope>NUCLEOTIDE SEQUENCE</scope>
    <source>
        <strain evidence="2">NY070348D</strain>
    </source>
</reference>
<sequence>MARLSTLVVVLAGFVVSSKASEYPQSASITHKVAPVRGCKAAENCLQTRNVPTRTQRAVDGVLEEWEQGVSIENNATMVTSLFCRKALLWGTVSEHIRTDHASIRSYFDFFATEGNHIEESCGFMSITGINAVTYERSVKWTLKAYDHPVCARMTFVVVRERGAWCIKSLHSSTFPEEPEELQEIDEENHISFPRPY</sequence>
<dbReference type="EMBL" id="HBHK01020045">
    <property type="protein sequence ID" value="CAD9696064.1"/>
    <property type="molecule type" value="Transcribed_RNA"/>
</dbReference>
<name>A0A7S2SCI4_9STRA</name>
<protein>
    <recommendedName>
        <fullName evidence="3">SnoaL-like domain-containing protein</fullName>
    </recommendedName>
</protein>
<evidence type="ECO:0000313" key="2">
    <source>
        <dbReference type="EMBL" id="CAD9696064.1"/>
    </source>
</evidence>
<keyword evidence="1" id="KW-0732">Signal</keyword>
<dbReference type="AlphaFoldDB" id="A0A7S2SCI4"/>
<evidence type="ECO:0008006" key="3">
    <source>
        <dbReference type="Google" id="ProtNLM"/>
    </source>
</evidence>
<dbReference type="InterPro" id="IPR032710">
    <property type="entry name" value="NTF2-like_dom_sf"/>
</dbReference>
<organism evidence="2">
    <name type="scientific">Mucochytrium quahogii</name>
    <dbReference type="NCBI Taxonomy" id="96639"/>
    <lineage>
        <taxon>Eukaryota</taxon>
        <taxon>Sar</taxon>
        <taxon>Stramenopiles</taxon>
        <taxon>Bigyra</taxon>
        <taxon>Labyrinthulomycetes</taxon>
        <taxon>Thraustochytrida</taxon>
        <taxon>Thraustochytriidae</taxon>
        <taxon>Mucochytrium</taxon>
    </lineage>
</organism>
<dbReference type="SUPFAM" id="SSF54427">
    <property type="entry name" value="NTF2-like"/>
    <property type="match status" value="1"/>
</dbReference>
<evidence type="ECO:0000256" key="1">
    <source>
        <dbReference type="SAM" id="SignalP"/>
    </source>
</evidence>
<dbReference type="Gene3D" id="3.10.450.50">
    <property type="match status" value="1"/>
</dbReference>